<dbReference type="InterPro" id="IPR029068">
    <property type="entry name" value="Glyas_Bleomycin-R_OHBP_Dase"/>
</dbReference>
<evidence type="ECO:0000313" key="2">
    <source>
        <dbReference type="EMBL" id="NEE17750.1"/>
    </source>
</evidence>
<dbReference type="Pfam" id="PF00903">
    <property type="entry name" value="Glyoxalase"/>
    <property type="match status" value="1"/>
</dbReference>
<feature type="non-terminal residue" evidence="2">
    <location>
        <position position="43"/>
    </location>
</feature>
<proteinExistence type="predicted"/>
<dbReference type="SUPFAM" id="SSF54593">
    <property type="entry name" value="Glyoxalase/Bleomycin resistance protein/Dihydroxybiphenyl dioxygenase"/>
    <property type="match status" value="1"/>
</dbReference>
<dbReference type="Gene3D" id="3.10.180.10">
    <property type="entry name" value="2,3-Dihydroxybiphenyl 1,2-Dioxygenase, domain 1"/>
    <property type="match status" value="1"/>
</dbReference>
<dbReference type="InterPro" id="IPR037523">
    <property type="entry name" value="VOC_core"/>
</dbReference>
<sequence>MTNAIGPNFLTLQVRDVERARRFYTEVVGFKETESKVPTAAVL</sequence>
<feature type="domain" description="VOC" evidence="1">
    <location>
        <begin position="6"/>
        <end position="43"/>
    </location>
</feature>
<name>A0A6G3XJP5_9ACTN</name>
<organism evidence="2">
    <name type="scientific">Streptomyces sp. SID7499</name>
    <dbReference type="NCBI Taxonomy" id="2706086"/>
    <lineage>
        <taxon>Bacteria</taxon>
        <taxon>Bacillati</taxon>
        <taxon>Actinomycetota</taxon>
        <taxon>Actinomycetes</taxon>
        <taxon>Kitasatosporales</taxon>
        <taxon>Streptomycetaceae</taxon>
        <taxon>Streptomyces</taxon>
    </lineage>
</organism>
<dbReference type="PROSITE" id="PS51819">
    <property type="entry name" value="VOC"/>
    <property type="match status" value="1"/>
</dbReference>
<comment type="caution">
    <text evidence="2">The sequence shown here is derived from an EMBL/GenBank/DDBJ whole genome shotgun (WGS) entry which is preliminary data.</text>
</comment>
<accession>A0A6G3XJP5</accession>
<protein>
    <submittedName>
        <fullName evidence="2">VOC family protein</fullName>
    </submittedName>
</protein>
<reference evidence="2" key="1">
    <citation type="submission" date="2020-01" db="EMBL/GenBank/DDBJ databases">
        <title>Insect and environment-associated Actinomycetes.</title>
        <authorList>
            <person name="Currrie C."/>
            <person name="Chevrette M."/>
            <person name="Carlson C."/>
            <person name="Stubbendieck R."/>
            <person name="Wendt-Pienkowski E."/>
        </authorList>
    </citation>
    <scope>NUCLEOTIDE SEQUENCE</scope>
    <source>
        <strain evidence="2">SID7499</strain>
    </source>
</reference>
<dbReference type="EMBL" id="JAAGMN010006900">
    <property type="protein sequence ID" value="NEE17750.1"/>
    <property type="molecule type" value="Genomic_DNA"/>
</dbReference>
<dbReference type="AlphaFoldDB" id="A0A6G3XJP5"/>
<dbReference type="InterPro" id="IPR004360">
    <property type="entry name" value="Glyas_Fos-R_dOase_dom"/>
</dbReference>
<gene>
    <name evidence="2" type="ORF">G3M58_66230</name>
</gene>
<evidence type="ECO:0000259" key="1">
    <source>
        <dbReference type="PROSITE" id="PS51819"/>
    </source>
</evidence>